<protein>
    <submittedName>
        <fullName evidence="2">Recombinase family protein</fullName>
    </submittedName>
</protein>
<evidence type="ECO:0000313" key="3">
    <source>
        <dbReference type="Proteomes" id="UP000674938"/>
    </source>
</evidence>
<dbReference type="SUPFAM" id="SSF53041">
    <property type="entry name" value="Resolvase-like"/>
    <property type="match status" value="1"/>
</dbReference>
<organism evidence="2 3">
    <name type="scientific">Vagococcus allomyrinae</name>
    <dbReference type="NCBI Taxonomy" id="2794353"/>
    <lineage>
        <taxon>Bacteria</taxon>
        <taxon>Bacillati</taxon>
        <taxon>Bacillota</taxon>
        <taxon>Bacilli</taxon>
        <taxon>Lactobacillales</taxon>
        <taxon>Enterococcaceae</taxon>
        <taxon>Vagococcus</taxon>
    </lineage>
</organism>
<dbReference type="AlphaFoldDB" id="A0A940ST96"/>
<evidence type="ECO:0000259" key="1">
    <source>
        <dbReference type="Pfam" id="PF00239"/>
    </source>
</evidence>
<dbReference type="EMBL" id="JAEEGA010000001">
    <property type="protein sequence ID" value="MBP1039434.1"/>
    <property type="molecule type" value="Genomic_DNA"/>
</dbReference>
<comment type="caution">
    <text evidence="2">The sequence shown here is derived from an EMBL/GenBank/DDBJ whole genome shotgun (WGS) entry which is preliminary data.</text>
</comment>
<gene>
    <name evidence="2" type="ORF">I6N95_00300</name>
</gene>
<name>A0A940ST96_9ENTE</name>
<dbReference type="Pfam" id="PF00239">
    <property type="entry name" value="Resolvase"/>
    <property type="match status" value="1"/>
</dbReference>
<dbReference type="RefSeq" id="WP_209524341.1">
    <property type="nucleotide sequence ID" value="NZ_JAEEGA010000001.1"/>
</dbReference>
<dbReference type="Gene3D" id="3.40.50.1390">
    <property type="entry name" value="Resolvase, N-terminal catalytic domain"/>
    <property type="match status" value="1"/>
</dbReference>
<dbReference type="Proteomes" id="UP000674938">
    <property type="component" value="Unassembled WGS sequence"/>
</dbReference>
<proteinExistence type="predicted"/>
<dbReference type="GO" id="GO:0000150">
    <property type="term" value="F:DNA strand exchange activity"/>
    <property type="evidence" value="ECO:0007669"/>
    <property type="project" value="InterPro"/>
</dbReference>
<dbReference type="InterPro" id="IPR036162">
    <property type="entry name" value="Resolvase-like_N_sf"/>
</dbReference>
<reference evidence="2" key="1">
    <citation type="submission" date="2020-12" db="EMBL/GenBank/DDBJ databases">
        <title>Vagococcus allomyrinae sp. nov. and Enterococcus lavae sp. nov., isolated from the larvae of Allomyrina dichotoma.</title>
        <authorList>
            <person name="Lee S.D."/>
        </authorList>
    </citation>
    <scope>NUCLEOTIDE SEQUENCE</scope>
    <source>
        <strain evidence="2">BWB3-3</strain>
    </source>
</reference>
<dbReference type="InterPro" id="IPR006119">
    <property type="entry name" value="Resolv_N"/>
</dbReference>
<sequence>MSKFGYMIVQEESGETKSFNQMLAHGCDEIVIETGDNEKLNKLLDKLVMGDELVVESLESLGLFSEELMTLMKRLDKLNVSLFSLADQKNMTEPWLISFQEVLYRMVEMDHQLREKRGPLTQSTEKEVGRPGISEEKVQIIAHLYDRQVSYRKISGAANVSIGTVHKYVQKIVEKRKKDEIANQYTG</sequence>
<dbReference type="GO" id="GO:0003677">
    <property type="term" value="F:DNA binding"/>
    <property type="evidence" value="ECO:0007669"/>
    <property type="project" value="InterPro"/>
</dbReference>
<keyword evidence="3" id="KW-1185">Reference proteome</keyword>
<evidence type="ECO:0000313" key="2">
    <source>
        <dbReference type="EMBL" id="MBP1039434.1"/>
    </source>
</evidence>
<accession>A0A940ST96</accession>
<feature type="domain" description="Resolvase/invertase-type recombinase catalytic" evidence="1">
    <location>
        <begin position="36"/>
        <end position="94"/>
    </location>
</feature>